<keyword evidence="1" id="KW-0645">Protease</keyword>
<sequence length="598" mass="63577">MYDNENPNGFGSNPEENNDDNISGTENNNFEEVNSQQVSQDAVNSSEQNTEQTAEQESSVYRQSYVNDEHHNADDVSGNGTYYSQGSNNSSNDSTQNGSYYNNTQDGSYYNSNSNNSQNNGYYYSTNDSQTNNGYNYNSNNNNNGNGKKKKKKRTLIAVVAVCVVLLAGTIGISAAYFSKNKDSLTNVLEDGTLSNNNNNSNSNNDNSSDSGNYESIGSTNTQNDANSSSTSGVTVTDVSSVVSSAMPSVVAITSKTLVESRNDYSQDIWEYYFGGGNSGNNKSNSYEEDAAGSGIIVDQTSTELLIVTNNHVVEGADSLKIQFAGTESKDSVDGYIKGTDSTKDVAVVAVKLKDIPSDVLKNIKKATLGDSDKVNVGEGVIAIGNALGYGQSVTTGIISAKDRKVQLENQTMTLLQTDAAINGGNSGGALLNASGEVIGINVAKYSSSGSSSNASVEGMGFAIPISSVKDIISDLETKETRTKVSEDERGYLGISGFDVDEQTSQAYSIPQGIQVQSVVKGGPAENAGIAASDVITKFDGQDVSSMASLQSMLEYYKKGEQVKVTIEYRDGREYKTKDVTVTLGDKSVIETTQNAAN</sequence>
<dbReference type="HOGENOM" id="CLU_020120_0_1_9"/>
<dbReference type="InterPro" id="IPR001478">
    <property type="entry name" value="PDZ"/>
</dbReference>
<keyword evidence="4" id="KW-0472">Membrane</keyword>
<evidence type="ECO:0000259" key="5">
    <source>
        <dbReference type="PROSITE" id="PS50106"/>
    </source>
</evidence>
<dbReference type="RefSeq" id="WP_005362609.1">
    <property type="nucleotide sequence ID" value="NZ_DS264283.1"/>
</dbReference>
<dbReference type="Pfam" id="PF13365">
    <property type="entry name" value="Trypsin_2"/>
    <property type="match status" value="1"/>
</dbReference>
<name>A5Z5V2_9FIRM</name>
<feature type="domain" description="PDZ" evidence="5">
    <location>
        <begin position="482"/>
        <end position="571"/>
    </location>
</feature>
<evidence type="ECO:0000256" key="4">
    <source>
        <dbReference type="SAM" id="Phobius"/>
    </source>
</evidence>
<dbReference type="GO" id="GO:0006508">
    <property type="term" value="P:proteolysis"/>
    <property type="evidence" value="ECO:0007669"/>
    <property type="project" value="UniProtKB-KW"/>
</dbReference>
<dbReference type="InterPro" id="IPR051201">
    <property type="entry name" value="Chloro_Bact_Ser_Proteases"/>
</dbReference>
<feature type="compositionally biased region" description="Low complexity" evidence="3">
    <location>
        <begin position="108"/>
        <end position="146"/>
    </location>
</feature>
<dbReference type="InterPro" id="IPR009003">
    <property type="entry name" value="Peptidase_S1_PA"/>
</dbReference>
<dbReference type="EMBL" id="AAVL02000031">
    <property type="protein sequence ID" value="EDM51777.1"/>
    <property type="molecule type" value="Genomic_DNA"/>
</dbReference>
<accession>A5Z5V2</accession>
<reference evidence="6 7" key="2">
    <citation type="submission" date="2007-04" db="EMBL/GenBank/DDBJ databases">
        <title>Draft genome sequence of Eubacterium ventriosum (ATCC 27560).</title>
        <authorList>
            <person name="Sudarsanam P."/>
            <person name="Ley R."/>
            <person name="Guruge J."/>
            <person name="Turnbaugh P.J."/>
            <person name="Mahowald M."/>
            <person name="Liep D."/>
            <person name="Gordon J."/>
        </authorList>
    </citation>
    <scope>NUCLEOTIDE SEQUENCE [LARGE SCALE GENOMIC DNA]</scope>
    <source>
        <strain evidence="6 7">ATCC 27560</strain>
    </source>
</reference>
<keyword evidence="4" id="KW-0812">Transmembrane</keyword>
<evidence type="ECO:0000313" key="7">
    <source>
        <dbReference type="Proteomes" id="UP000006000"/>
    </source>
</evidence>
<comment type="caution">
    <text evidence="6">The sequence shown here is derived from an EMBL/GenBank/DDBJ whole genome shotgun (WGS) entry which is preliminary data.</text>
</comment>
<evidence type="ECO:0000256" key="2">
    <source>
        <dbReference type="ARBA" id="ARBA00022801"/>
    </source>
</evidence>
<feature type="region of interest" description="Disordered" evidence="3">
    <location>
        <begin position="1"/>
        <end position="151"/>
    </location>
</feature>
<evidence type="ECO:0000256" key="3">
    <source>
        <dbReference type="SAM" id="MobiDB-lite"/>
    </source>
</evidence>
<evidence type="ECO:0000313" key="6">
    <source>
        <dbReference type="EMBL" id="EDM51777.1"/>
    </source>
</evidence>
<dbReference type="PANTHER" id="PTHR43343:SF3">
    <property type="entry name" value="PROTEASE DO-LIKE 8, CHLOROPLASTIC"/>
    <property type="match status" value="1"/>
</dbReference>
<dbReference type="Gene3D" id="2.40.10.120">
    <property type="match status" value="1"/>
</dbReference>
<dbReference type="Gene3D" id="2.30.42.10">
    <property type="match status" value="1"/>
</dbReference>
<feature type="compositionally biased region" description="Low complexity" evidence="3">
    <location>
        <begin position="195"/>
        <end position="211"/>
    </location>
</feature>
<dbReference type="AlphaFoldDB" id="A5Z5V2"/>
<dbReference type="Proteomes" id="UP000006000">
    <property type="component" value="Unassembled WGS sequence"/>
</dbReference>
<feature type="compositionally biased region" description="Polar residues" evidence="3">
    <location>
        <begin position="1"/>
        <end position="66"/>
    </location>
</feature>
<feature type="compositionally biased region" description="Polar residues" evidence="3">
    <location>
        <begin position="78"/>
        <end position="107"/>
    </location>
</feature>
<keyword evidence="2" id="KW-0378">Hydrolase</keyword>
<dbReference type="InterPro" id="IPR036034">
    <property type="entry name" value="PDZ_sf"/>
</dbReference>
<dbReference type="SUPFAM" id="SSF50494">
    <property type="entry name" value="Trypsin-like serine proteases"/>
    <property type="match status" value="1"/>
</dbReference>
<dbReference type="SUPFAM" id="SSF50156">
    <property type="entry name" value="PDZ domain-like"/>
    <property type="match status" value="1"/>
</dbReference>
<dbReference type="PANTHER" id="PTHR43343">
    <property type="entry name" value="PEPTIDASE S12"/>
    <property type="match status" value="1"/>
</dbReference>
<dbReference type="PRINTS" id="PR00834">
    <property type="entry name" value="PROTEASES2C"/>
</dbReference>
<dbReference type="eggNOG" id="COG0265">
    <property type="taxonomic scope" value="Bacteria"/>
</dbReference>
<dbReference type="PROSITE" id="PS50106">
    <property type="entry name" value="PDZ"/>
    <property type="match status" value="1"/>
</dbReference>
<proteinExistence type="predicted"/>
<dbReference type="Pfam" id="PF13180">
    <property type="entry name" value="PDZ_2"/>
    <property type="match status" value="1"/>
</dbReference>
<reference evidence="6 7" key="1">
    <citation type="submission" date="2007-03" db="EMBL/GenBank/DDBJ databases">
        <authorList>
            <person name="Fulton L."/>
            <person name="Clifton S."/>
            <person name="Fulton B."/>
            <person name="Xu J."/>
            <person name="Minx P."/>
            <person name="Pepin K.H."/>
            <person name="Johnson M."/>
            <person name="Thiruvilangam P."/>
            <person name="Bhonagiri V."/>
            <person name="Nash W.E."/>
            <person name="Mardis E.R."/>
            <person name="Wilson R.K."/>
        </authorList>
    </citation>
    <scope>NUCLEOTIDE SEQUENCE [LARGE SCALE GENOMIC DNA]</scope>
    <source>
        <strain evidence="6 7">ATCC 27560</strain>
    </source>
</reference>
<dbReference type="STRING" id="411463.EUBVEN_01084"/>
<feature type="transmembrane region" description="Helical" evidence="4">
    <location>
        <begin position="156"/>
        <end position="178"/>
    </location>
</feature>
<feature type="compositionally biased region" description="Polar residues" evidence="3">
    <location>
        <begin position="212"/>
        <end position="227"/>
    </location>
</feature>
<evidence type="ECO:0000256" key="1">
    <source>
        <dbReference type="ARBA" id="ARBA00022670"/>
    </source>
</evidence>
<keyword evidence="4" id="KW-1133">Transmembrane helix</keyword>
<dbReference type="OrthoDB" id="9758917at2"/>
<organism evidence="6 7">
    <name type="scientific">Eubacterium ventriosum ATCC 27560</name>
    <dbReference type="NCBI Taxonomy" id="411463"/>
    <lineage>
        <taxon>Bacteria</taxon>
        <taxon>Bacillati</taxon>
        <taxon>Bacillota</taxon>
        <taxon>Clostridia</taxon>
        <taxon>Eubacteriales</taxon>
        <taxon>Eubacteriaceae</taxon>
        <taxon>Eubacterium</taxon>
    </lineage>
</organism>
<protein>
    <submittedName>
        <fullName evidence="6">PDZ/DHR/GLGF domain protein</fullName>
    </submittedName>
</protein>
<gene>
    <name evidence="6" type="ORF">EUBVEN_01084</name>
</gene>
<dbReference type="SMART" id="SM00228">
    <property type="entry name" value="PDZ"/>
    <property type="match status" value="1"/>
</dbReference>
<dbReference type="InterPro" id="IPR001940">
    <property type="entry name" value="Peptidase_S1C"/>
</dbReference>
<feature type="region of interest" description="Disordered" evidence="3">
    <location>
        <begin position="192"/>
        <end position="233"/>
    </location>
</feature>
<dbReference type="GO" id="GO:0004252">
    <property type="term" value="F:serine-type endopeptidase activity"/>
    <property type="evidence" value="ECO:0007669"/>
    <property type="project" value="InterPro"/>
</dbReference>